<keyword evidence="1" id="KW-1133">Transmembrane helix</keyword>
<protein>
    <submittedName>
        <fullName evidence="2">Uncharacterized protein</fullName>
    </submittedName>
</protein>
<dbReference type="AlphaFoldDB" id="A0A9D1LN19"/>
<evidence type="ECO:0000313" key="3">
    <source>
        <dbReference type="Proteomes" id="UP000824070"/>
    </source>
</evidence>
<gene>
    <name evidence="2" type="ORF">IAC52_01100</name>
</gene>
<evidence type="ECO:0000256" key="1">
    <source>
        <dbReference type="SAM" id="Phobius"/>
    </source>
</evidence>
<feature type="transmembrane region" description="Helical" evidence="1">
    <location>
        <begin position="45"/>
        <end position="63"/>
    </location>
</feature>
<reference evidence="2" key="2">
    <citation type="journal article" date="2021" name="PeerJ">
        <title>Extensive microbial diversity within the chicken gut microbiome revealed by metagenomics and culture.</title>
        <authorList>
            <person name="Gilroy R."/>
            <person name="Ravi A."/>
            <person name="Getino M."/>
            <person name="Pursley I."/>
            <person name="Horton D.L."/>
            <person name="Alikhan N.F."/>
            <person name="Baker D."/>
            <person name="Gharbi K."/>
            <person name="Hall N."/>
            <person name="Watson M."/>
            <person name="Adriaenssens E.M."/>
            <person name="Foster-Nyarko E."/>
            <person name="Jarju S."/>
            <person name="Secka A."/>
            <person name="Antonio M."/>
            <person name="Oren A."/>
            <person name="Chaudhuri R.R."/>
            <person name="La Ragione R."/>
            <person name="Hildebrand F."/>
            <person name="Pallen M.J."/>
        </authorList>
    </citation>
    <scope>NUCLEOTIDE SEQUENCE</scope>
    <source>
        <strain evidence="2">ChiGjej1B1-22543</strain>
    </source>
</reference>
<dbReference type="Proteomes" id="UP000824070">
    <property type="component" value="Unassembled WGS sequence"/>
</dbReference>
<organism evidence="2 3">
    <name type="scientific">Candidatus Alloenteromonas pullicola</name>
    <dbReference type="NCBI Taxonomy" id="2840784"/>
    <lineage>
        <taxon>Bacteria</taxon>
        <taxon>Bacillati</taxon>
        <taxon>Bacillota</taxon>
        <taxon>Bacillota incertae sedis</taxon>
        <taxon>Candidatus Alloenteromonas</taxon>
    </lineage>
</organism>
<keyword evidence="1" id="KW-0812">Transmembrane</keyword>
<proteinExistence type="predicted"/>
<reference evidence="2" key="1">
    <citation type="submission" date="2020-10" db="EMBL/GenBank/DDBJ databases">
        <authorList>
            <person name="Gilroy R."/>
        </authorList>
    </citation>
    <scope>NUCLEOTIDE SEQUENCE</scope>
    <source>
        <strain evidence="2">ChiGjej1B1-22543</strain>
    </source>
</reference>
<keyword evidence="1" id="KW-0472">Membrane</keyword>
<dbReference type="EMBL" id="DVMV01000010">
    <property type="protein sequence ID" value="HIU44881.1"/>
    <property type="molecule type" value="Genomic_DNA"/>
</dbReference>
<comment type="caution">
    <text evidence="2">The sequence shown here is derived from an EMBL/GenBank/DDBJ whole genome shotgun (WGS) entry which is preliminary data.</text>
</comment>
<feature type="transmembrane region" description="Helical" evidence="1">
    <location>
        <begin position="20"/>
        <end position="39"/>
    </location>
</feature>
<name>A0A9D1LN19_9FIRM</name>
<evidence type="ECO:0000313" key="2">
    <source>
        <dbReference type="EMBL" id="HIU44881.1"/>
    </source>
</evidence>
<feature type="transmembrane region" description="Helical" evidence="1">
    <location>
        <begin position="195"/>
        <end position="220"/>
    </location>
</feature>
<accession>A0A9D1LN19</accession>
<sequence length="223" mass="24617">MKGKIRKSIEDAGYSPAKEYVKFSCLILLGALLIGLTYWAFGLSFVLAVPGLGLVLSLAYFFSRYPNAKARLQHEEMDEFVRLFSFFSVYIDDGYNVYSALKEVSQFASTSLKGKLIKLISEIDQDKSVTPFAEFGSSLSDAKAKDVMVAIYQMVDEGSNSRYLEQFHRQFGKLSQEKHDLRVKRKLSGLEGLSFLPLVGAGISLLMLALSVAQVIGGIIGGL</sequence>